<dbReference type="InterPro" id="IPR013149">
    <property type="entry name" value="ADH-like_C"/>
</dbReference>
<organism evidence="7 8">
    <name type="scientific">Rhodocollybia butyracea</name>
    <dbReference type="NCBI Taxonomy" id="206335"/>
    <lineage>
        <taxon>Eukaryota</taxon>
        <taxon>Fungi</taxon>
        <taxon>Dikarya</taxon>
        <taxon>Basidiomycota</taxon>
        <taxon>Agaricomycotina</taxon>
        <taxon>Agaricomycetes</taxon>
        <taxon>Agaricomycetidae</taxon>
        <taxon>Agaricales</taxon>
        <taxon>Marasmiineae</taxon>
        <taxon>Omphalotaceae</taxon>
        <taxon>Rhodocollybia</taxon>
    </lineage>
</organism>
<dbReference type="SUPFAM" id="SSF51735">
    <property type="entry name" value="NAD(P)-binding Rossmann-fold domains"/>
    <property type="match status" value="1"/>
</dbReference>
<sequence>MLSLPKTYKAAVVHHAGGNFEIVEKPLVAPTAGSILVKVLACGVCHSDSLVKLGVSPLPRVAGHEIVGDVVAVPDCETRWKLWLLQGGDFITCSNEAINGVTQDGGYAEYVILRTEAVLLVPDSLDPAEAAPLLCAGITTFNALRNVEGLKGNTTLIVFFLTRLHSGVGHLGLQYAKQMGFKVVALSQSDAKKELAIKLGADIYLNGSEVNQVEELMKLGGAKVILATALTAKLFSKAHIQHHGNNAKTHYYQGWPAGHARDTEEAIEFAQKNNIVSMIEKFTLEQVNEAFAKMQRGQTKFRAVLIPGV</sequence>
<dbReference type="Pfam" id="PF08240">
    <property type="entry name" value="ADH_N"/>
    <property type="match status" value="1"/>
</dbReference>
<name>A0A9P5TX58_9AGAR</name>
<dbReference type="EMBL" id="JADNRY010000324">
    <property type="protein sequence ID" value="KAF9059115.1"/>
    <property type="molecule type" value="Genomic_DNA"/>
</dbReference>
<evidence type="ECO:0000256" key="5">
    <source>
        <dbReference type="ARBA" id="ARBA00023002"/>
    </source>
</evidence>
<dbReference type="GO" id="GO:0005737">
    <property type="term" value="C:cytoplasm"/>
    <property type="evidence" value="ECO:0007669"/>
    <property type="project" value="TreeGrafter"/>
</dbReference>
<dbReference type="PANTHER" id="PTHR42940:SF7">
    <property type="entry name" value="ALCOHOL DEHYDROGENASE-LIKE N-TERMINAL DOMAIN-CONTAINING PROTEIN"/>
    <property type="match status" value="1"/>
</dbReference>
<gene>
    <name evidence="7" type="ORF">BDP27DRAFT_1453507</name>
</gene>
<dbReference type="SUPFAM" id="SSF50129">
    <property type="entry name" value="GroES-like"/>
    <property type="match status" value="1"/>
</dbReference>
<feature type="domain" description="Enoyl reductase (ER)" evidence="6">
    <location>
        <begin position="17"/>
        <end position="305"/>
    </location>
</feature>
<evidence type="ECO:0000313" key="8">
    <source>
        <dbReference type="Proteomes" id="UP000772434"/>
    </source>
</evidence>
<dbReference type="Gene3D" id="3.40.50.720">
    <property type="entry name" value="NAD(P)-binding Rossmann-like Domain"/>
    <property type="match status" value="2"/>
</dbReference>
<keyword evidence="4" id="KW-0862">Zinc</keyword>
<dbReference type="OrthoDB" id="1560166at2759"/>
<dbReference type="Gene3D" id="3.90.180.10">
    <property type="entry name" value="Medium-chain alcohol dehydrogenases, catalytic domain"/>
    <property type="match status" value="3"/>
</dbReference>
<dbReference type="GO" id="GO:0046872">
    <property type="term" value="F:metal ion binding"/>
    <property type="evidence" value="ECO:0007669"/>
    <property type="project" value="UniProtKB-KW"/>
</dbReference>
<evidence type="ECO:0000256" key="3">
    <source>
        <dbReference type="ARBA" id="ARBA00022723"/>
    </source>
</evidence>
<keyword evidence="3" id="KW-0479">Metal-binding</keyword>
<keyword evidence="8" id="KW-1185">Reference proteome</keyword>
<comment type="similarity">
    <text evidence="2">Belongs to the zinc-containing alcohol dehydrogenase family.</text>
</comment>
<dbReference type="InterPro" id="IPR013154">
    <property type="entry name" value="ADH-like_N"/>
</dbReference>
<dbReference type="SMART" id="SM00829">
    <property type="entry name" value="PKS_ER"/>
    <property type="match status" value="1"/>
</dbReference>
<dbReference type="Pfam" id="PF00107">
    <property type="entry name" value="ADH_zinc_N"/>
    <property type="match status" value="1"/>
</dbReference>
<comment type="caution">
    <text evidence="7">The sequence shown here is derived from an EMBL/GenBank/DDBJ whole genome shotgun (WGS) entry which is preliminary data.</text>
</comment>
<proteinExistence type="inferred from homology"/>
<dbReference type="InterPro" id="IPR011032">
    <property type="entry name" value="GroES-like_sf"/>
</dbReference>
<evidence type="ECO:0000259" key="6">
    <source>
        <dbReference type="SMART" id="SM00829"/>
    </source>
</evidence>
<protein>
    <submittedName>
        <fullName evidence="7">GroES-like protein</fullName>
    </submittedName>
</protein>
<comment type="cofactor">
    <cofactor evidence="1">
        <name>Zn(2+)</name>
        <dbReference type="ChEBI" id="CHEBI:29105"/>
    </cofactor>
</comment>
<accession>A0A9P5TX58</accession>
<dbReference type="GO" id="GO:0004022">
    <property type="term" value="F:alcohol dehydrogenase (NAD+) activity"/>
    <property type="evidence" value="ECO:0007669"/>
    <property type="project" value="TreeGrafter"/>
</dbReference>
<keyword evidence="5" id="KW-0560">Oxidoreductase</keyword>
<dbReference type="PANTHER" id="PTHR42940">
    <property type="entry name" value="ALCOHOL DEHYDROGENASE 1-RELATED"/>
    <property type="match status" value="1"/>
</dbReference>
<dbReference type="Proteomes" id="UP000772434">
    <property type="component" value="Unassembled WGS sequence"/>
</dbReference>
<evidence type="ECO:0000256" key="2">
    <source>
        <dbReference type="ARBA" id="ARBA00008072"/>
    </source>
</evidence>
<dbReference type="InterPro" id="IPR020843">
    <property type="entry name" value="ER"/>
</dbReference>
<dbReference type="AlphaFoldDB" id="A0A9P5TX58"/>
<dbReference type="InterPro" id="IPR036291">
    <property type="entry name" value="NAD(P)-bd_dom_sf"/>
</dbReference>
<evidence type="ECO:0000256" key="4">
    <source>
        <dbReference type="ARBA" id="ARBA00022833"/>
    </source>
</evidence>
<reference evidence="7" key="1">
    <citation type="submission" date="2020-11" db="EMBL/GenBank/DDBJ databases">
        <authorList>
            <consortium name="DOE Joint Genome Institute"/>
            <person name="Ahrendt S."/>
            <person name="Riley R."/>
            <person name="Andreopoulos W."/>
            <person name="Labutti K."/>
            <person name="Pangilinan J."/>
            <person name="Ruiz-Duenas F.J."/>
            <person name="Barrasa J.M."/>
            <person name="Sanchez-Garcia M."/>
            <person name="Camarero S."/>
            <person name="Miyauchi S."/>
            <person name="Serrano A."/>
            <person name="Linde D."/>
            <person name="Babiker R."/>
            <person name="Drula E."/>
            <person name="Ayuso-Fernandez I."/>
            <person name="Pacheco R."/>
            <person name="Padilla G."/>
            <person name="Ferreira P."/>
            <person name="Barriuso J."/>
            <person name="Kellner H."/>
            <person name="Castanera R."/>
            <person name="Alfaro M."/>
            <person name="Ramirez L."/>
            <person name="Pisabarro A.G."/>
            <person name="Kuo A."/>
            <person name="Tritt A."/>
            <person name="Lipzen A."/>
            <person name="He G."/>
            <person name="Yan M."/>
            <person name="Ng V."/>
            <person name="Cullen D."/>
            <person name="Martin F."/>
            <person name="Rosso M.-N."/>
            <person name="Henrissat B."/>
            <person name="Hibbett D."/>
            <person name="Martinez A.T."/>
            <person name="Grigoriev I.V."/>
        </authorList>
    </citation>
    <scope>NUCLEOTIDE SEQUENCE</scope>
    <source>
        <strain evidence="7">AH 40177</strain>
    </source>
</reference>
<evidence type="ECO:0000313" key="7">
    <source>
        <dbReference type="EMBL" id="KAF9059115.1"/>
    </source>
</evidence>
<evidence type="ECO:0000256" key="1">
    <source>
        <dbReference type="ARBA" id="ARBA00001947"/>
    </source>
</evidence>